<proteinExistence type="predicted"/>
<evidence type="ECO:0000313" key="2">
    <source>
        <dbReference type="Proteomes" id="UP000257045"/>
    </source>
</evidence>
<dbReference type="OrthoDB" id="5319022at2"/>
<name>A0A3D8IX61_9HELI</name>
<dbReference type="AlphaFoldDB" id="A0A3D8IX61"/>
<dbReference type="Proteomes" id="UP000257045">
    <property type="component" value="Unassembled WGS sequence"/>
</dbReference>
<accession>A0A3D8IX61</accession>
<sequence>MFKRFIFFFLLPLLLFSSEIGRAFKEGKLKGHVGTLLNADFLGDGTYLDLSTSLAYETTNFYGYKFFASMWFNPKLYEMNRGFRDNKTWLEFPELGVNFYNTRLNFGFDAGRFEYQRDWINNYVQGLSFFHSPTPLIDYEITWINRSAWIDYYRVRMFEGAGNWIGGLWASANFKIPDTTLVLTPYAYSVANHFWSPALKASMDFYFPDVSGMLQARATLLFYTAYHDKQHDGDSLMYWSDLTWKDTRGRYEAGGGIMVSAIDGARDIDIFGQNTGFEDTTGLFDANMTTLYAFGKFNFKYDISLKTSMRTTISPEAKVIFGWETRTSYFPIKNLEVGLDLILIMGAEQFGNLGRDKGEMRTYLQFYF</sequence>
<keyword evidence="2" id="KW-1185">Reference proteome</keyword>
<dbReference type="RefSeq" id="WP_115570086.1">
    <property type="nucleotide sequence ID" value="NZ_NXLV01000018.1"/>
</dbReference>
<gene>
    <name evidence="1" type="ORF">CQA58_07445</name>
</gene>
<reference evidence="1 2" key="1">
    <citation type="submission" date="2018-04" db="EMBL/GenBank/DDBJ databases">
        <title>Novel Campyloabacter and Helicobacter Species and Strains.</title>
        <authorList>
            <person name="Mannion A.J."/>
            <person name="Shen Z."/>
            <person name="Fox J.G."/>
        </authorList>
    </citation>
    <scope>NUCLEOTIDE SEQUENCE [LARGE SCALE GENOMIC DNA]</scope>
    <source>
        <strain evidence="1 2">MIT 04-9366</strain>
    </source>
</reference>
<evidence type="ECO:0000313" key="1">
    <source>
        <dbReference type="EMBL" id="RDU69151.1"/>
    </source>
</evidence>
<comment type="caution">
    <text evidence="1">The sequence shown here is derived from an EMBL/GenBank/DDBJ whole genome shotgun (WGS) entry which is preliminary data.</text>
</comment>
<dbReference type="EMBL" id="NXLV01000018">
    <property type="protein sequence ID" value="RDU69151.1"/>
    <property type="molecule type" value="Genomic_DNA"/>
</dbReference>
<evidence type="ECO:0008006" key="3">
    <source>
        <dbReference type="Google" id="ProtNLM"/>
    </source>
</evidence>
<protein>
    <recommendedName>
        <fullName evidence="3">Porin</fullName>
    </recommendedName>
</protein>
<organism evidence="1 2">
    <name type="scientific">Helicobacter brantae</name>
    <dbReference type="NCBI Taxonomy" id="375927"/>
    <lineage>
        <taxon>Bacteria</taxon>
        <taxon>Pseudomonadati</taxon>
        <taxon>Campylobacterota</taxon>
        <taxon>Epsilonproteobacteria</taxon>
        <taxon>Campylobacterales</taxon>
        <taxon>Helicobacteraceae</taxon>
        <taxon>Helicobacter</taxon>
    </lineage>
</organism>